<dbReference type="InterPro" id="IPR002403">
    <property type="entry name" value="Cyt_P450_E_grp-IV"/>
</dbReference>
<proteinExistence type="inferred from homology"/>
<keyword evidence="3" id="KW-0479">Metal-binding</keyword>
<evidence type="ECO:0000256" key="1">
    <source>
        <dbReference type="ARBA" id="ARBA00001971"/>
    </source>
</evidence>
<sequence length="545" mass="61034">MAKSLILAASAVASLLLARHVPEYSPPILWTFLGLYSVLLTSMFTYRTVLYPRFFSSIRHIPTPKGAHWLLGHFPEIFRNPTGTPHVKWVEELSNNEGLIRYIGLFGGERIMPCNAKTLSEVLHHKSYQFVKPPFMRESIGNILGLRGLLFAEGDEHRHQRKLLLPAFSHSHIKNLVPSFWSISRDLAESITSVVAAAENGVPVIEMGRWCSLATLDIIGRAGFGYEFHALETGSEDGESKNELAWAYNAVFKPTGWAKGMHIARIIVPGWFLASLPLRRNKEVRKASQTIKRISVEIINDKKLKLAEKKSTGGGDERDILSIMLNSGNYHGEDGVEAMRDQMMTFLTAGHETTATAMMWGLHLLSLKENRHIQLRLREEIRAAFPQGIPENVSFEQIEALKYLRNVTSEVLRVYPPVLLTARHAAEDTTLGGQFIPKGSHIVLVPWAINRSKELWGEDAEVFRPERWEEGQMESNYSFMTFLAGPRGCIGNVFAKVEYKCLLAALIGRFDFAEAVEGRVVVIKSGVTGKPQDGIPLKVSVVPGW</sequence>
<dbReference type="PANTHER" id="PTHR24305">
    <property type="entry name" value="CYTOCHROME P450"/>
    <property type="match status" value="1"/>
</dbReference>
<dbReference type="PANTHER" id="PTHR24305:SF166">
    <property type="entry name" value="CYTOCHROME P450 12A4, MITOCHONDRIAL-RELATED"/>
    <property type="match status" value="1"/>
</dbReference>
<dbReference type="Gene3D" id="1.10.630.10">
    <property type="entry name" value="Cytochrome P450"/>
    <property type="match status" value="1"/>
</dbReference>
<dbReference type="Proteomes" id="UP001447188">
    <property type="component" value="Unassembled WGS sequence"/>
</dbReference>
<keyword evidence="5" id="KW-1133">Transmembrane helix</keyword>
<dbReference type="InterPro" id="IPR036396">
    <property type="entry name" value="Cyt_P450_sf"/>
</dbReference>
<organism evidence="7 8">
    <name type="scientific">Discina gigas</name>
    <dbReference type="NCBI Taxonomy" id="1032678"/>
    <lineage>
        <taxon>Eukaryota</taxon>
        <taxon>Fungi</taxon>
        <taxon>Dikarya</taxon>
        <taxon>Ascomycota</taxon>
        <taxon>Pezizomycotina</taxon>
        <taxon>Pezizomycetes</taxon>
        <taxon>Pezizales</taxon>
        <taxon>Discinaceae</taxon>
        <taxon>Discina</taxon>
    </lineage>
</organism>
<dbReference type="SUPFAM" id="SSF48264">
    <property type="entry name" value="Cytochrome P450"/>
    <property type="match status" value="1"/>
</dbReference>
<keyword evidence="5" id="KW-0472">Membrane</keyword>
<evidence type="ECO:0000256" key="2">
    <source>
        <dbReference type="ARBA" id="ARBA00010617"/>
    </source>
</evidence>
<evidence type="ECO:0000256" key="6">
    <source>
        <dbReference type="SAM" id="SignalP"/>
    </source>
</evidence>
<feature type="chain" id="PRO_5046972099" description="Cytochrome P450" evidence="6">
    <location>
        <begin position="19"/>
        <end position="545"/>
    </location>
</feature>
<evidence type="ECO:0000313" key="7">
    <source>
        <dbReference type="EMBL" id="KAL0636831.1"/>
    </source>
</evidence>
<comment type="cofactor">
    <cofactor evidence="1">
        <name>heme</name>
        <dbReference type="ChEBI" id="CHEBI:30413"/>
    </cofactor>
</comment>
<feature type="transmembrane region" description="Helical" evidence="5">
    <location>
        <begin position="28"/>
        <end position="49"/>
    </location>
</feature>
<name>A0ABR3GLM8_9PEZI</name>
<accession>A0ABR3GLM8</accession>
<keyword evidence="8" id="KW-1185">Reference proteome</keyword>
<dbReference type="Pfam" id="PF00067">
    <property type="entry name" value="p450"/>
    <property type="match status" value="1"/>
</dbReference>
<reference evidence="7 8" key="1">
    <citation type="submission" date="2024-02" db="EMBL/GenBank/DDBJ databases">
        <title>Discinaceae phylogenomics.</title>
        <authorList>
            <person name="Dirks A.C."/>
            <person name="James T.Y."/>
        </authorList>
    </citation>
    <scope>NUCLEOTIDE SEQUENCE [LARGE SCALE GENOMIC DNA]</scope>
    <source>
        <strain evidence="7 8">ACD0624</strain>
    </source>
</reference>
<dbReference type="EMBL" id="JBBBZM010000043">
    <property type="protein sequence ID" value="KAL0636831.1"/>
    <property type="molecule type" value="Genomic_DNA"/>
</dbReference>
<comment type="caution">
    <text evidence="7">The sequence shown here is derived from an EMBL/GenBank/DDBJ whole genome shotgun (WGS) entry which is preliminary data.</text>
</comment>
<dbReference type="PRINTS" id="PR00385">
    <property type="entry name" value="P450"/>
</dbReference>
<evidence type="ECO:0000256" key="4">
    <source>
        <dbReference type="ARBA" id="ARBA00023004"/>
    </source>
</evidence>
<protein>
    <recommendedName>
        <fullName evidence="9">Cytochrome P450</fullName>
    </recommendedName>
</protein>
<keyword evidence="6" id="KW-0732">Signal</keyword>
<evidence type="ECO:0008006" key="9">
    <source>
        <dbReference type="Google" id="ProtNLM"/>
    </source>
</evidence>
<evidence type="ECO:0000256" key="3">
    <source>
        <dbReference type="ARBA" id="ARBA00022723"/>
    </source>
</evidence>
<dbReference type="PRINTS" id="PR00465">
    <property type="entry name" value="EP450IV"/>
</dbReference>
<feature type="signal peptide" evidence="6">
    <location>
        <begin position="1"/>
        <end position="18"/>
    </location>
</feature>
<evidence type="ECO:0000313" key="8">
    <source>
        <dbReference type="Proteomes" id="UP001447188"/>
    </source>
</evidence>
<gene>
    <name evidence="7" type="ORF">Q9L58_004189</name>
</gene>
<dbReference type="InterPro" id="IPR001128">
    <property type="entry name" value="Cyt_P450"/>
</dbReference>
<keyword evidence="5" id="KW-0812">Transmembrane</keyword>
<evidence type="ECO:0000256" key="5">
    <source>
        <dbReference type="SAM" id="Phobius"/>
    </source>
</evidence>
<comment type="similarity">
    <text evidence="2">Belongs to the cytochrome P450 family.</text>
</comment>
<dbReference type="CDD" id="cd11069">
    <property type="entry name" value="CYP_FUM15-like"/>
    <property type="match status" value="1"/>
</dbReference>
<keyword evidence="4" id="KW-0408">Iron</keyword>
<dbReference type="InterPro" id="IPR050121">
    <property type="entry name" value="Cytochrome_P450_monoxygenase"/>
</dbReference>